<name>A0A454D5Q8_VIBHA</name>
<evidence type="ECO:0000313" key="2">
    <source>
        <dbReference type="Proteomes" id="UP000008367"/>
    </source>
</evidence>
<proteinExistence type="predicted"/>
<dbReference type="EMBL" id="AJSR01000026">
    <property type="protein sequence ID" value="EKM33997.1"/>
    <property type="molecule type" value="Genomic_DNA"/>
</dbReference>
<sequence length="21" mass="2512">MLLDQINTFLSHDGLSKYRFL</sequence>
<protein>
    <submittedName>
        <fullName evidence="1">Uncharacterized protein</fullName>
    </submittedName>
</protein>
<comment type="caution">
    <text evidence="1">The sequence shown here is derived from an EMBL/GenBank/DDBJ whole genome shotgun (WGS) entry which is preliminary data.</text>
</comment>
<reference evidence="1 2" key="1">
    <citation type="submission" date="2012-10" db="EMBL/GenBank/DDBJ databases">
        <title>Genome sequence of Vibrio Cholerae HENC-02.</title>
        <authorList>
            <person name="Eppinger M."/>
            <person name="Hasan N.A."/>
            <person name="Sengamalay N."/>
            <person name="Hine E."/>
            <person name="Su Q."/>
            <person name="Daugherty S.C."/>
            <person name="Young S."/>
            <person name="Sadzewicz L."/>
            <person name="Tallon L."/>
            <person name="Cebula T.A."/>
            <person name="Ravel J."/>
            <person name="Colwell R.R."/>
        </authorList>
    </citation>
    <scope>NUCLEOTIDE SEQUENCE [LARGE SCALE GENOMIC DNA]</scope>
    <source>
        <strain evidence="1 2">HENC-02</strain>
    </source>
</reference>
<dbReference type="AlphaFoldDB" id="A0A454D5Q8"/>
<dbReference type="Proteomes" id="UP000008367">
    <property type="component" value="Unassembled WGS sequence"/>
</dbReference>
<accession>A0A454D5Q8</accession>
<gene>
    <name evidence="1" type="ORF">VCHENC02_0616A</name>
</gene>
<evidence type="ECO:0000313" key="1">
    <source>
        <dbReference type="EMBL" id="EKM33997.1"/>
    </source>
</evidence>
<feature type="non-terminal residue" evidence="1">
    <location>
        <position position="21"/>
    </location>
</feature>
<organism evidence="1 2">
    <name type="scientific">Vibrio harveyi</name>
    <name type="common">Beneckea harveyi</name>
    <dbReference type="NCBI Taxonomy" id="669"/>
    <lineage>
        <taxon>Bacteria</taxon>
        <taxon>Pseudomonadati</taxon>
        <taxon>Pseudomonadota</taxon>
        <taxon>Gammaproteobacteria</taxon>
        <taxon>Vibrionales</taxon>
        <taxon>Vibrionaceae</taxon>
        <taxon>Vibrio</taxon>
    </lineage>
</organism>